<feature type="transmembrane region" description="Helical" evidence="1">
    <location>
        <begin position="45"/>
        <end position="62"/>
    </location>
</feature>
<dbReference type="Proteomes" id="UP000182842">
    <property type="component" value="Unassembled WGS sequence"/>
</dbReference>
<reference evidence="2 3" key="1">
    <citation type="submission" date="2016-10" db="EMBL/GenBank/DDBJ databases">
        <authorList>
            <person name="Varghese N."/>
            <person name="Submissions S."/>
        </authorList>
    </citation>
    <scope>NUCLEOTIDE SEQUENCE [LARGE SCALE GENOMIC DNA]</scope>
    <source>
        <strain evidence="2 3">DSM 20219</strain>
    </source>
</reference>
<evidence type="ECO:0000313" key="2">
    <source>
        <dbReference type="EMBL" id="SEB63719.1"/>
    </source>
</evidence>
<name>A0AA45ZQF6_BIFLN</name>
<evidence type="ECO:0000256" key="1">
    <source>
        <dbReference type="SAM" id="Phobius"/>
    </source>
</evidence>
<feature type="transmembrane region" description="Helical" evidence="1">
    <location>
        <begin position="6"/>
        <end position="25"/>
    </location>
</feature>
<keyword evidence="1" id="KW-0472">Membrane</keyword>
<gene>
    <name evidence="2" type="ORF">SAMN04489748_1619</name>
</gene>
<protein>
    <submittedName>
        <fullName evidence="2">Uncharacterized protein</fullName>
    </submittedName>
</protein>
<keyword evidence="1" id="KW-0812">Transmembrane</keyword>
<sequence>MTPIVILFWPAAGILLRWLVPLMLLDAGRERWARAAGPGPWPARLALFAAVLAPFAAGGVWAPRLMLLAVGYAAGWDAIPRPHHGTRRDRPVRTRVPWAAMTGQGHITIRPFLIGHGVFDANPARYFHRDASWRRDRSPFRYSERSLVMGRTAGDSAMLMVMGRATGLSASVCVAGRERRGLMDGMRSRRVPYPGWTYRTGDAEDLDMTVRACMLRYGATLILDRARTLEDSARPRLAWLRYRLMFGPVRRSLNTAGRYPLIAREGWDVTVRDACVEYDRLRRTYGPTGLLSPLLDIVVKVRDALG</sequence>
<keyword evidence="1" id="KW-1133">Transmembrane helix</keyword>
<accession>A0AA45ZQF6</accession>
<evidence type="ECO:0000313" key="3">
    <source>
        <dbReference type="Proteomes" id="UP000182842"/>
    </source>
</evidence>
<organism evidence="2 3">
    <name type="scientific">Bifidobacterium longum</name>
    <dbReference type="NCBI Taxonomy" id="216816"/>
    <lineage>
        <taxon>Bacteria</taxon>
        <taxon>Bacillati</taxon>
        <taxon>Actinomycetota</taxon>
        <taxon>Actinomycetes</taxon>
        <taxon>Bifidobacteriales</taxon>
        <taxon>Bifidobacteriaceae</taxon>
        <taxon>Bifidobacterium</taxon>
    </lineage>
</organism>
<proteinExistence type="predicted"/>
<dbReference type="AlphaFoldDB" id="A0AA45ZQF6"/>
<dbReference type="EMBL" id="FNRW01000005">
    <property type="protein sequence ID" value="SEB63719.1"/>
    <property type="molecule type" value="Genomic_DNA"/>
</dbReference>
<comment type="caution">
    <text evidence="2">The sequence shown here is derived from an EMBL/GenBank/DDBJ whole genome shotgun (WGS) entry which is preliminary data.</text>
</comment>